<feature type="compositionally biased region" description="Basic and acidic residues" evidence="7">
    <location>
        <begin position="268"/>
        <end position="277"/>
    </location>
</feature>
<dbReference type="PANTHER" id="PTHR10736">
    <property type="entry name" value="BESTROPHIN"/>
    <property type="match status" value="1"/>
</dbReference>
<dbReference type="GO" id="GO:0034707">
    <property type="term" value="C:chloride channel complex"/>
    <property type="evidence" value="ECO:0007669"/>
    <property type="project" value="UniProtKB-KW"/>
</dbReference>
<keyword evidence="4 6" id="KW-0472">Membrane</keyword>
<dbReference type="GO" id="GO:0005886">
    <property type="term" value="C:plasma membrane"/>
    <property type="evidence" value="ECO:0007669"/>
    <property type="project" value="UniProtKB-SubCell"/>
</dbReference>
<comment type="caution">
    <text evidence="8">The sequence shown here is derived from an EMBL/GenBank/DDBJ whole genome shotgun (WGS) entry which is preliminary data.</text>
</comment>
<accession>A0A423STC0</accession>
<keyword evidence="3 6" id="KW-1133">Transmembrane helix</keyword>
<dbReference type="AlphaFoldDB" id="A0A423STC0"/>
<evidence type="ECO:0000256" key="5">
    <source>
        <dbReference type="ARBA" id="ARBA00034769"/>
    </source>
</evidence>
<keyword evidence="6" id="KW-0868">Chloride</keyword>
<evidence type="ECO:0000313" key="8">
    <source>
        <dbReference type="EMBL" id="ROT67433.1"/>
    </source>
</evidence>
<evidence type="ECO:0000256" key="4">
    <source>
        <dbReference type="ARBA" id="ARBA00023136"/>
    </source>
</evidence>
<sequence length="342" mass="38193">MLRSDMREFLMAEGQASPRRHEKTRIHEPVQARSPTTTLDVLSFQEFNEFRQKCGLLWSYDWVSIPLVYTQVVTIATYSFFLAAIVGRQYVEESPLSYRSNQLDLYIPLFTILQVFFYMGLLKVAEQLINPFGDDDEDFELNWIIDRHMKVSYLIVDTLLLRTPPLSKDIFYDDECPVLPYTAASAEFKKRTYRGSVANMVIPEEKQNLILPDIQEELEEGGEFRSTSNLASQMASMKSSANNLGGSKDQRSLSVPDDCLTLDPRSSSPRDGKKESSKSAPISRSSSRRIGTAGSKGIGSALLAIGSHQGFMAADPEKISLAGGLTTGALAVRRRREGAPGR</sequence>
<comment type="similarity">
    <text evidence="5 6">Belongs to the anion channel-forming bestrophin (TC 1.A.46) family. Calcium-sensitive chloride channel subfamily.</text>
</comment>
<reference evidence="8 9" key="2">
    <citation type="submission" date="2019-01" db="EMBL/GenBank/DDBJ databases">
        <title>The decoding of complex shrimp genome reveals the adaptation for benthos swimmer, frequently molting mechanism and breeding impact on genome.</title>
        <authorList>
            <person name="Sun Y."/>
            <person name="Gao Y."/>
            <person name="Yu Y."/>
        </authorList>
    </citation>
    <scope>NUCLEOTIDE SEQUENCE [LARGE SCALE GENOMIC DNA]</scope>
    <source>
        <tissue evidence="8">Muscle</tissue>
    </source>
</reference>
<dbReference type="InterPro" id="IPR000615">
    <property type="entry name" value="Bestrophin"/>
</dbReference>
<keyword evidence="6" id="KW-0407">Ion channel</keyword>
<dbReference type="Pfam" id="PF01062">
    <property type="entry name" value="Bestrophin"/>
    <property type="match status" value="1"/>
</dbReference>
<gene>
    <name evidence="8" type="ORF">C7M84_014477</name>
</gene>
<evidence type="ECO:0000256" key="7">
    <source>
        <dbReference type="SAM" id="MobiDB-lite"/>
    </source>
</evidence>
<comment type="subcellular location">
    <subcellularLocation>
        <location evidence="6">Cell membrane</location>
        <topology evidence="6">Multi-pass membrane protein</topology>
    </subcellularLocation>
    <subcellularLocation>
        <location evidence="1">Membrane</location>
    </subcellularLocation>
</comment>
<evidence type="ECO:0000256" key="1">
    <source>
        <dbReference type="ARBA" id="ARBA00004370"/>
    </source>
</evidence>
<feature type="region of interest" description="Disordered" evidence="7">
    <location>
        <begin position="221"/>
        <end position="293"/>
    </location>
</feature>
<keyword evidence="6" id="KW-1003">Cell membrane</keyword>
<dbReference type="PANTHER" id="PTHR10736:SF0">
    <property type="entry name" value="BESTROPHIN HOMOLOG"/>
    <property type="match status" value="1"/>
</dbReference>
<feature type="compositionally biased region" description="Polar residues" evidence="7">
    <location>
        <begin position="225"/>
        <end position="245"/>
    </location>
</feature>
<evidence type="ECO:0000256" key="2">
    <source>
        <dbReference type="ARBA" id="ARBA00022692"/>
    </source>
</evidence>
<feature type="compositionally biased region" description="Low complexity" evidence="7">
    <location>
        <begin position="278"/>
        <end position="293"/>
    </location>
</feature>
<dbReference type="InterPro" id="IPR021134">
    <property type="entry name" value="Bestrophin-like"/>
</dbReference>
<name>A0A423STC0_PENVA</name>
<protein>
    <recommendedName>
        <fullName evidence="6">Bestrophin homolog</fullName>
    </recommendedName>
</protein>
<dbReference type="EMBL" id="QCYY01002809">
    <property type="protein sequence ID" value="ROT67433.1"/>
    <property type="molecule type" value="Genomic_DNA"/>
</dbReference>
<feature type="transmembrane region" description="Helical" evidence="6">
    <location>
        <begin position="68"/>
        <end position="91"/>
    </location>
</feature>
<keyword evidence="6" id="KW-0869">Chloride channel</keyword>
<keyword evidence="6" id="KW-0406">Ion transport</keyword>
<keyword evidence="9" id="KW-1185">Reference proteome</keyword>
<keyword evidence="2 6" id="KW-0812">Transmembrane</keyword>
<reference evidence="8 9" key="1">
    <citation type="submission" date="2018-04" db="EMBL/GenBank/DDBJ databases">
        <authorList>
            <person name="Zhang X."/>
            <person name="Yuan J."/>
            <person name="Li F."/>
            <person name="Xiang J."/>
        </authorList>
    </citation>
    <scope>NUCLEOTIDE SEQUENCE [LARGE SCALE GENOMIC DNA]</scope>
    <source>
        <tissue evidence="8">Muscle</tissue>
    </source>
</reference>
<dbReference type="OrthoDB" id="201595at2759"/>
<feature type="transmembrane region" description="Helical" evidence="6">
    <location>
        <begin position="103"/>
        <end position="121"/>
    </location>
</feature>
<dbReference type="GO" id="GO:0005254">
    <property type="term" value="F:chloride channel activity"/>
    <property type="evidence" value="ECO:0007669"/>
    <property type="project" value="UniProtKB-KW"/>
</dbReference>
<organism evidence="8 9">
    <name type="scientific">Penaeus vannamei</name>
    <name type="common">Whiteleg shrimp</name>
    <name type="synonym">Litopenaeus vannamei</name>
    <dbReference type="NCBI Taxonomy" id="6689"/>
    <lineage>
        <taxon>Eukaryota</taxon>
        <taxon>Metazoa</taxon>
        <taxon>Ecdysozoa</taxon>
        <taxon>Arthropoda</taxon>
        <taxon>Crustacea</taxon>
        <taxon>Multicrustacea</taxon>
        <taxon>Malacostraca</taxon>
        <taxon>Eumalacostraca</taxon>
        <taxon>Eucarida</taxon>
        <taxon>Decapoda</taxon>
        <taxon>Dendrobranchiata</taxon>
        <taxon>Penaeoidea</taxon>
        <taxon>Penaeidae</taxon>
        <taxon>Penaeus</taxon>
    </lineage>
</organism>
<keyword evidence="6" id="KW-0813">Transport</keyword>
<comment type="function">
    <text evidence="6">Forms chloride channels.</text>
</comment>
<evidence type="ECO:0000313" key="9">
    <source>
        <dbReference type="Proteomes" id="UP000283509"/>
    </source>
</evidence>
<proteinExistence type="inferred from homology"/>
<evidence type="ECO:0000256" key="6">
    <source>
        <dbReference type="RuleBase" id="RU363126"/>
    </source>
</evidence>
<evidence type="ECO:0000256" key="3">
    <source>
        <dbReference type="ARBA" id="ARBA00022989"/>
    </source>
</evidence>
<dbReference type="Proteomes" id="UP000283509">
    <property type="component" value="Unassembled WGS sequence"/>
</dbReference>